<comment type="caution">
    <text evidence="2">The sequence shown here is derived from an EMBL/GenBank/DDBJ whole genome shotgun (WGS) entry which is preliminary data.</text>
</comment>
<feature type="region of interest" description="Disordered" evidence="1">
    <location>
        <begin position="1"/>
        <end position="50"/>
    </location>
</feature>
<organism evidence="2 3">
    <name type="scientific">Kutzneria buriramensis</name>
    <dbReference type="NCBI Taxonomy" id="1045776"/>
    <lineage>
        <taxon>Bacteria</taxon>
        <taxon>Bacillati</taxon>
        <taxon>Actinomycetota</taxon>
        <taxon>Actinomycetes</taxon>
        <taxon>Pseudonocardiales</taxon>
        <taxon>Pseudonocardiaceae</taxon>
        <taxon>Kutzneria</taxon>
    </lineage>
</organism>
<protein>
    <submittedName>
        <fullName evidence="2">Uncharacterized protein</fullName>
    </submittedName>
</protein>
<feature type="compositionally biased region" description="Polar residues" evidence="1">
    <location>
        <begin position="8"/>
        <end position="33"/>
    </location>
</feature>
<accession>A0A3E0GUL0</accession>
<evidence type="ECO:0000256" key="1">
    <source>
        <dbReference type="SAM" id="MobiDB-lite"/>
    </source>
</evidence>
<gene>
    <name evidence="2" type="ORF">BCF44_12876</name>
</gene>
<sequence>MVPGFAKQTRTPDSTAASSPQVFWPDGSTTHNPGMTDRHWSGGLVRVGHTDPGEAERLLLASLPR</sequence>
<name>A0A3E0GUL0_9PSEU</name>
<keyword evidence="3" id="KW-1185">Reference proteome</keyword>
<evidence type="ECO:0000313" key="2">
    <source>
        <dbReference type="EMBL" id="REH27772.1"/>
    </source>
</evidence>
<evidence type="ECO:0000313" key="3">
    <source>
        <dbReference type="Proteomes" id="UP000256269"/>
    </source>
</evidence>
<dbReference type="EMBL" id="QUNO01000028">
    <property type="protein sequence ID" value="REH27772.1"/>
    <property type="molecule type" value="Genomic_DNA"/>
</dbReference>
<reference evidence="2 3" key="1">
    <citation type="submission" date="2018-08" db="EMBL/GenBank/DDBJ databases">
        <title>Genomic Encyclopedia of Archaeal and Bacterial Type Strains, Phase II (KMG-II): from individual species to whole genera.</title>
        <authorList>
            <person name="Goeker M."/>
        </authorList>
    </citation>
    <scope>NUCLEOTIDE SEQUENCE [LARGE SCALE GENOMIC DNA]</scope>
    <source>
        <strain evidence="2 3">DSM 45791</strain>
    </source>
</reference>
<dbReference type="AlphaFoldDB" id="A0A3E0GUL0"/>
<dbReference type="Proteomes" id="UP000256269">
    <property type="component" value="Unassembled WGS sequence"/>
</dbReference>
<proteinExistence type="predicted"/>